<dbReference type="InterPro" id="IPR036291">
    <property type="entry name" value="NAD(P)-bd_dom_sf"/>
</dbReference>
<feature type="domain" description="GFO/IDH/MocA-like oxidoreductase" evidence="3">
    <location>
        <begin position="129"/>
        <end position="251"/>
    </location>
</feature>
<dbReference type="Pfam" id="PF22725">
    <property type="entry name" value="GFO_IDH_MocA_C3"/>
    <property type="match status" value="1"/>
</dbReference>
<dbReference type="SUPFAM" id="SSF51735">
    <property type="entry name" value="NAD(P)-binding Rossmann-fold domains"/>
    <property type="match status" value="1"/>
</dbReference>
<dbReference type="SUPFAM" id="SSF55347">
    <property type="entry name" value="Glyceraldehyde-3-phosphate dehydrogenase-like, C-terminal domain"/>
    <property type="match status" value="1"/>
</dbReference>
<dbReference type="InterPro" id="IPR055170">
    <property type="entry name" value="GFO_IDH_MocA-like_dom"/>
</dbReference>
<name>A0ABT7ER95_9GAMM</name>
<feature type="domain" description="Gfo/Idh/MocA-like oxidoreductase N-terminal" evidence="2">
    <location>
        <begin position="5"/>
        <end position="119"/>
    </location>
</feature>
<dbReference type="Proteomes" id="UP001231915">
    <property type="component" value="Unassembled WGS sequence"/>
</dbReference>
<organism evidence="4 5">
    <name type="scientific">Pseudoalteromonas obscura</name>
    <dbReference type="NCBI Taxonomy" id="3048491"/>
    <lineage>
        <taxon>Bacteria</taxon>
        <taxon>Pseudomonadati</taxon>
        <taxon>Pseudomonadota</taxon>
        <taxon>Gammaproteobacteria</taxon>
        <taxon>Alteromonadales</taxon>
        <taxon>Pseudoalteromonadaceae</taxon>
        <taxon>Pseudoalteromonas</taxon>
    </lineage>
</organism>
<dbReference type="InterPro" id="IPR051450">
    <property type="entry name" value="Gfo/Idh/MocA_Oxidoreductases"/>
</dbReference>
<dbReference type="PANTHER" id="PTHR43377:SF1">
    <property type="entry name" value="BILIVERDIN REDUCTASE A"/>
    <property type="match status" value="1"/>
</dbReference>
<keyword evidence="5" id="KW-1185">Reference proteome</keyword>
<keyword evidence="1" id="KW-0732">Signal</keyword>
<dbReference type="InterPro" id="IPR000683">
    <property type="entry name" value="Gfo/Idh/MocA-like_OxRdtase_N"/>
</dbReference>
<dbReference type="Pfam" id="PF01408">
    <property type="entry name" value="GFO_IDH_MocA"/>
    <property type="match status" value="1"/>
</dbReference>
<sequence length="324" mass="36106">MINNAIVIGLGSIAKRHRKNIKQLYPDSTVFAMSASGRVPNETIEYCDKVISSFNELNLESVQLAIVASPAPWHAAHAIPLIESRIPTIIEKPVAASSVDVAQILKSQKKFDTQVAVGYCLRFLPSIDTIKSYLKSDKLGEVQSAFVEIGQYLPDWRSDKNYKDSVSASSKLGGGALLELSHEIDYAIMLFGGLSVEHATLKSSKELGLKVEDCADILTTTSDHTSVHIHLDFLQRKPNRVCKIIGSNGTLFWDLIRNEVTYSDGNTTEVLFSEPEWDKNQMYIHMIEDFLSKEKCSSLATLEESLKVVELIEVVKNNFPIFIR</sequence>
<evidence type="ECO:0000313" key="5">
    <source>
        <dbReference type="Proteomes" id="UP001231915"/>
    </source>
</evidence>
<dbReference type="RefSeq" id="WP_284138373.1">
    <property type="nucleotide sequence ID" value="NZ_JASJUT010000011.1"/>
</dbReference>
<evidence type="ECO:0000259" key="3">
    <source>
        <dbReference type="Pfam" id="PF22725"/>
    </source>
</evidence>
<protein>
    <submittedName>
        <fullName evidence="4">Gfo/Idh/MocA family oxidoreductase</fullName>
    </submittedName>
</protein>
<gene>
    <name evidence="4" type="ORF">QNM18_21220</name>
</gene>
<dbReference type="EMBL" id="JASJUT010000011">
    <property type="protein sequence ID" value="MDK2597585.1"/>
    <property type="molecule type" value="Genomic_DNA"/>
</dbReference>
<evidence type="ECO:0000259" key="2">
    <source>
        <dbReference type="Pfam" id="PF01408"/>
    </source>
</evidence>
<proteinExistence type="predicted"/>
<reference evidence="4 5" key="1">
    <citation type="submission" date="2023-05" db="EMBL/GenBank/DDBJ databases">
        <title>Pseudoalteromonas ardens sp. nov., Pseudoalteromonas obscura sp. nov., and Pseudoalteromonas umbrosa sp. nov., isolated from the coral Montipora capitata.</title>
        <authorList>
            <person name="Thomas E.M."/>
            <person name="Smith E.M."/>
            <person name="Papke E."/>
            <person name="Shlafstein M.D."/>
            <person name="Oline D.K."/>
            <person name="Videau P."/>
            <person name="Saw J.H."/>
            <person name="Strangman W.K."/>
            <person name="Ushijima B."/>
        </authorList>
    </citation>
    <scope>NUCLEOTIDE SEQUENCE [LARGE SCALE GENOMIC DNA]</scope>
    <source>
        <strain evidence="4 5">P94</strain>
    </source>
</reference>
<dbReference type="PANTHER" id="PTHR43377">
    <property type="entry name" value="BILIVERDIN REDUCTASE A"/>
    <property type="match status" value="1"/>
</dbReference>
<accession>A0ABT7ER95</accession>
<dbReference type="Gene3D" id="3.40.50.720">
    <property type="entry name" value="NAD(P)-binding Rossmann-like Domain"/>
    <property type="match status" value="1"/>
</dbReference>
<evidence type="ECO:0000256" key="1">
    <source>
        <dbReference type="ARBA" id="ARBA00022729"/>
    </source>
</evidence>
<comment type="caution">
    <text evidence="4">The sequence shown here is derived from an EMBL/GenBank/DDBJ whole genome shotgun (WGS) entry which is preliminary data.</text>
</comment>
<dbReference type="Gene3D" id="3.30.360.10">
    <property type="entry name" value="Dihydrodipicolinate Reductase, domain 2"/>
    <property type="match status" value="1"/>
</dbReference>
<evidence type="ECO:0000313" key="4">
    <source>
        <dbReference type="EMBL" id="MDK2597585.1"/>
    </source>
</evidence>